<evidence type="ECO:0000256" key="12">
    <source>
        <dbReference type="SAM" id="Phobius"/>
    </source>
</evidence>
<evidence type="ECO:0000256" key="4">
    <source>
        <dbReference type="ARBA" id="ARBA00022547"/>
    </source>
</evidence>
<keyword evidence="9 12" id="KW-0472">Membrane</keyword>
<keyword evidence="13" id="KW-0496">Mitochondrion</keyword>
<organism evidence="13">
    <name type="scientific">Echinolaelaps traubi</name>
    <dbReference type="NCBI Taxonomy" id="3119979"/>
    <lineage>
        <taxon>Eukaryota</taxon>
        <taxon>Metazoa</taxon>
        <taxon>Ecdysozoa</taxon>
        <taxon>Arthropoda</taxon>
        <taxon>Chelicerata</taxon>
        <taxon>Arachnida</taxon>
        <taxon>Acari</taxon>
        <taxon>Parasitiformes</taxon>
        <taxon>Mesostigmata</taxon>
        <taxon>Gamasina</taxon>
        <taxon>Dermanyssoidea</taxon>
        <taxon>Laelapidae</taxon>
        <taxon>Echinolaelaps</taxon>
    </lineage>
</organism>
<evidence type="ECO:0000256" key="10">
    <source>
        <dbReference type="ARBA" id="ARBA00023310"/>
    </source>
</evidence>
<evidence type="ECO:0000256" key="11">
    <source>
        <dbReference type="RuleBase" id="RU004450"/>
    </source>
</evidence>
<evidence type="ECO:0000256" key="1">
    <source>
        <dbReference type="ARBA" id="ARBA00004141"/>
    </source>
</evidence>
<feature type="transmembrane region" description="Helical" evidence="12">
    <location>
        <begin position="187"/>
        <end position="218"/>
    </location>
</feature>
<evidence type="ECO:0000256" key="5">
    <source>
        <dbReference type="ARBA" id="ARBA00022692"/>
    </source>
</evidence>
<keyword evidence="6" id="KW-0375">Hydrogen ion transport</keyword>
<keyword evidence="7 12" id="KW-1133">Transmembrane helix</keyword>
<keyword evidence="3" id="KW-0813">Transport</keyword>
<geneLocation type="mitochondrion" evidence="13"/>
<dbReference type="PANTHER" id="PTHR11410">
    <property type="entry name" value="ATP SYNTHASE SUBUNIT A"/>
    <property type="match status" value="1"/>
</dbReference>
<evidence type="ECO:0000256" key="8">
    <source>
        <dbReference type="ARBA" id="ARBA00023065"/>
    </source>
</evidence>
<dbReference type="InterPro" id="IPR045083">
    <property type="entry name" value="ATP_synth_F0_asu_bact/mt"/>
</dbReference>
<comment type="similarity">
    <text evidence="2">Belongs to the ATPase A chain family.</text>
</comment>
<proteinExistence type="inferred from homology"/>
<gene>
    <name evidence="13" type="primary">atp6</name>
</gene>
<keyword evidence="8" id="KW-0406">Ion transport</keyword>
<feature type="transmembrane region" description="Helical" evidence="12">
    <location>
        <begin position="156"/>
        <end position="175"/>
    </location>
</feature>
<comment type="subcellular location">
    <subcellularLocation>
        <location evidence="1">Membrane</location>
        <topology evidence="1">Multi-pass membrane protein</topology>
    </subcellularLocation>
    <subcellularLocation>
        <location evidence="11">Mitochondrion inner membrane</location>
        <topology evidence="11">Multi-pass membrane protein</topology>
    </subcellularLocation>
</comment>
<dbReference type="PROSITE" id="PS00449">
    <property type="entry name" value="ATPASE_A"/>
    <property type="match status" value="1"/>
</dbReference>
<dbReference type="InterPro" id="IPR035908">
    <property type="entry name" value="F0_ATP_A_sf"/>
</dbReference>
<dbReference type="InterPro" id="IPR023011">
    <property type="entry name" value="ATP_synth_F0_asu_AS"/>
</dbReference>
<evidence type="ECO:0000256" key="3">
    <source>
        <dbReference type="ARBA" id="ARBA00022448"/>
    </source>
</evidence>
<dbReference type="GO" id="GO:0046933">
    <property type="term" value="F:proton-transporting ATP synthase activity, rotational mechanism"/>
    <property type="evidence" value="ECO:0007669"/>
    <property type="project" value="TreeGrafter"/>
</dbReference>
<dbReference type="AlphaFoldDB" id="A0AAU6PB47"/>
<dbReference type="Gene3D" id="1.20.120.220">
    <property type="entry name" value="ATP synthase, F0 complex, subunit A"/>
    <property type="match status" value="1"/>
</dbReference>
<feature type="transmembrane region" description="Helical" evidence="12">
    <location>
        <begin position="125"/>
        <end position="144"/>
    </location>
</feature>
<protein>
    <recommendedName>
        <fullName evidence="11">ATP synthase subunit a</fullName>
    </recommendedName>
</protein>
<dbReference type="GO" id="GO:0045259">
    <property type="term" value="C:proton-transporting ATP synthase complex"/>
    <property type="evidence" value="ECO:0007669"/>
    <property type="project" value="UniProtKB-KW"/>
</dbReference>
<dbReference type="NCBIfam" id="TIGR01131">
    <property type="entry name" value="ATP_synt_6_or_A"/>
    <property type="match status" value="1"/>
</dbReference>
<feature type="transmembrane region" description="Helical" evidence="12">
    <location>
        <begin position="20"/>
        <end position="43"/>
    </location>
</feature>
<sequence length="221" mass="25685">MNLNLFSVFDPSTSSFLSLNWLSMMLCLVVMYPMYWLMPSRIIQLYKNSMSFLLKEFKSNFIKMNYSIFCLYMGLFWFVFFNNYLGLYSYIFTSTSHLSVTLGMSLSFWFIFMLFGWINKINLMFSHLVPLGSPIYLASFMVLIETVSNIIRPITLSVRLAANMIAGHLLLTLLSNLMENNLMSFPVIMPLIMCLMSLEMAVSLIQSYVFITLLSLYLNEI</sequence>
<keyword evidence="4" id="KW-0138">CF(0)</keyword>
<feature type="transmembrane region" description="Helical" evidence="12">
    <location>
        <begin position="97"/>
        <end position="118"/>
    </location>
</feature>
<dbReference type="EMBL" id="OQ821694">
    <property type="protein sequence ID" value="WXG25027.1"/>
    <property type="molecule type" value="Genomic_DNA"/>
</dbReference>
<dbReference type="SUPFAM" id="SSF81336">
    <property type="entry name" value="F1F0 ATP synthase subunit A"/>
    <property type="match status" value="1"/>
</dbReference>
<dbReference type="PRINTS" id="PR00123">
    <property type="entry name" value="ATPASEA"/>
</dbReference>
<evidence type="ECO:0000256" key="6">
    <source>
        <dbReference type="ARBA" id="ARBA00022781"/>
    </source>
</evidence>
<evidence type="ECO:0000256" key="2">
    <source>
        <dbReference type="ARBA" id="ARBA00006810"/>
    </source>
</evidence>
<evidence type="ECO:0000256" key="9">
    <source>
        <dbReference type="ARBA" id="ARBA00023136"/>
    </source>
</evidence>
<dbReference type="Pfam" id="PF00119">
    <property type="entry name" value="ATP-synt_A"/>
    <property type="match status" value="1"/>
</dbReference>
<dbReference type="GO" id="GO:0005743">
    <property type="term" value="C:mitochondrial inner membrane"/>
    <property type="evidence" value="ECO:0007669"/>
    <property type="project" value="UniProtKB-SubCell"/>
</dbReference>
<feature type="transmembrane region" description="Helical" evidence="12">
    <location>
        <begin position="64"/>
        <end position="85"/>
    </location>
</feature>
<reference evidence="13" key="1">
    <citation type="submission" date="2023-04" db="EMBL/GenBank/DDBJ databases">
        <authorList>
            <person name="He G."/>
            <person name="Yuan B."/>
            <person name="Dong W."/>
        </authorList>
    </citation>
    <scope>NUCLEOTIDE SEQUENCE</scope>
</reference>
<keyword evidence="10" id="KW-0066">ATP synthesis</keyword>
<evidence type="ECO:0000256" key="7">
    <source>
        <dbReference type="ARBA" id="ARBA00022989"/>
    </source>
</evidence>
<accession>A0AAU6PB47</accession>
<dbReference type="InterPro" id="IPR000568">
    <property type="entry name" value="ATP_synth_F0_asu"/>
</dbReference>
<dbReference type="PANTHER" id="PTHR11410:SF0">
    <property type="entry name" value="ATP SYNTHASE SUBUNIT A"/>
    <property type="match status" value="1"/>
</dbReference>
<name>A0AAU6PB47_9ACAR</name>
<evidence type="ECO:0000313" key="13">
    <source>
        <dbReference type="EMBL" id="WXG25027.1"/>
    </source>
</evidence>
<keyword evidence="5 12" id="KW-0812">Transmembrane</keyword>
<dbReference type="CDD" id="cd00310">
    <property type="entry name" value="ATP-synt_Fo_a_6"/>
    <property type="match status" value="1"/>
</dbReference>